<name>A0ACD3AHK1_9AGAR</name>
<reference evidence="1 2" key="1">
    <citation type="journal article" date="2019" name="Nat. Ecol. Evol.">
        <title>Megaphylogeny resolves global patterns of mushroom evolution.</title>
        <authorList>
            <person name="Varga T."/>
            <person name="Krizsan K."/>
            <person name="Foldi C."/>
            <person name="Dima B."/>
            <person name="Sanchez-Garcia M."/>
            <person name="Sanchez-Ramirez S."/>
            <person name="Szollosi G.J."/>
            <person name="Szarkandi J.G."/>
            <person name="Papp V."/>
            <person name="Albert L."/>
            <person name="Andreopoulos W."/>
            <person name="Angelini C."/>
            <person name="Antonin V."/>
            <person name="Barry K.W."/>
            <person name="Bougher N.L."/>
            <person name="Buchanan P."/>
            <person name="Buyck B."/>
            <person name="Bense V."/>
            <person name="Catcheside P."/>
            <person name="Chovatia M."/>
            <person name="Cooper J."/>
            <person name="Damon W."/>
            <person name="Desjardin D."/>
            <person name="Finy P."/>
            <person name="Geml J."/>
            <person name="Haridas S."/>
            <person name="Hughes K."/>
            <person name="Justo A."/>
            <person name="Karasinski D."/>
            <person name="Kautmanova I."/>
            <person name="Kiss B."/>
            <person name="Kocsube S."/>
            <person name="Kotiranta H."/>
            <person name="LaButti K.M."/>
            <person name="Lechner B.E."/>
            <person name="Liimatainen K."/>
            <person name="Lipzen A."/>
            <person name="Lukacs Z."/>
            <person name="Mihaltcheva S."/>
            <person name="Morgado L.N."/>
            <person name="Niskanen T."/>
            <person name="Noordeloos M.E."/>
            <person name="Ohm R.A."/>
            <person name="Ortiz-Santana B."/>
            <person name="Ovrebo C."/>
            <person name="Racz N."/>
            <person name="Riley R."/>
            <person name="Savchenko A."/>
            <person name="Shiryaev A."/>
            <person name="Soop K."/>
            <person name="Spirin V."/>
            <person name="Szebenyi C."/>
            <person name="Tomsovsky M."/>
            <person name="Tulloss R.E."/>
            <person name="Uehling J."/>
            <person name="Grigoriev I.V."/>
            <person name="Vagvolgyi C."/>
            <person name="Papp T."/>
            <person name="Martin F.M."/>
            <person name="Miettinen O."/>
            <person name="Hibbett D.S."/>
            <person name="Nagy L.G."/>
        </authorList>
    </citation>
    <scope>NUCLEOTIDE SEQUENCE [LARGE SCALE GENOMIC DNA]</scope>
    <source>
        <strain evidence="1 2">NL-1719</strain>
    </source>
</reference>
<accession>A0ACD3AHK1</accession>
<keyword evidence="2" id="KW-1185">Reference proteome</keyword>
<feature type="non-terminal residue" evidence="1">
    <location>
        <position position="1"/>
    </location>
</feature>
<dbReference type="EMBL" id="ML208443">
    <property type="protein sequence ID" value="TFK65237.1"/>
    <property type="molecule type" value="Genomic_DNA"/>
</dbReference>
<proteinExistence type="predicted"/>
<protein>
    <submittedName>
        <fullName evidence="1">Uncharacterized protein</fullName>
    </submittedName>
</protein>
<gene>
    <name evidence="1" type="ORF">BDN72DRAFT_845768</name>
</gene>
<sequence length="272" mass="31067">QLLPNLPEDLQREILQWAAVISPESGVSLRQVSKAVQSCVEPILYHVVVCHYSQHWPPGLTLETFGRYAPRVQHLLIGFDSAQDRSRKPSLNECIFKHLHLCTNVTNLAIWTTHNTNLVEYCGHLRPTRLSVLTDVLFESTHIGLRGVADHPIFSRVTHLEIFDLKQKWEDWKDIVDLPHLTHLSVHEIAGDEIVGGVIRECHRLKAIALLSDPIAGVLSPRAPYLEKVPPYMDPRVVSFMWDPMDDWHAHAKGRKDMWAFADELIAARKRT</sequence>
<organism evidence="1 2">
    <name type="scientific">Pluteus cervinus</name>
    <dbReference type="NCBI Taxonomy" id="181527"/>
    <lineage>
        <taxon>Eukaryota</taxon>
        <taxon>Fungi</taxon>
        <taxon>Dikarya</taxon>
        <taxon>Basidiomycota</taxon>
        <taxon>Agaricomycotina</taxon>
        <taxon>Agaricomycetes</taxon>
        <taxon>Agaricomycetidae</taxon>
        <taxon>Agaricales</taxon>
        <taxon>Pluteineae</taxon>
        <taxon>Pluteaceae</taxon>
        <taxon>Pluteus</taxon>
    </lineage>
</organism>
<evidence type="ECO:0000313" key="1">
    <source>
        <dbReference type="EMBL" id="TFK65237.1"/>
    </source>
</evidence>
<dbReference type="Proteomes" id="UP000308600">
    <property type="component" value="Unassembled WGS sequence"/>
</dbReference>
<evidence type="ECO:0000313" key="2">
    <source>
        <dbReference type="Proteomes" id="UP000308600"/>
    </source>
</evidence>